<feature type="domain" description="Reverse transcriptase Ty1/copia-type" evidence="2">
    <location>
        <begin position="605"/>
        <end position="824"/>
    </location>
</feature>
<dbReference type="EMBL" id="BQNB010010349">
    <property type="protein sequence ID" value="GJS76077.1"/>
    <property type="molecule type" value="Genomic_DNA"/>
</dbReference>
<feature type="region of interest" description="Disordered" evidence="1">
    <location>
        <begin position="98"/>
        <end position="126"/>
    </location>
</feature>
<dbReference type="Pfam" id="PF07727">
    <property type="entry name" value="RVT_2"/>
    <property type="match status" value="1"/>
</dbReference>
<evidence type="ECO:0000313" key="3">
    <source>
        <dbReference type="EMBL" id="GJS76077.1"/>
    </source>
</evidence>
<proteinExistence type="predicted"/>
<feature type="compositionally biased region" description="Basic and acidic residues" evidence="1">
    <location>
        <begin position="229"/>
        <end position="241"/>
    </location>
</feature>
<feature type="compositionally biased region" description="Polar residues" evidence="1">
    <location>
        <begin position="449"/>
        <end position="469"/>
    </location>
</feature>
<feature type="compositionally biased region" description="Polar residues" evidence="1">
    <location>
        <begin position="354"/>
        <end position="369"/>
    </location>
</feature>
<protein>
    <submittedName>
        <fullName evidence="3">Ribonuclease H-like domain-containing protein</fullName>
    </submittedName>
</protein>
<gene>
    <name evidence="3" type="ORF">Tco_0725958</name>
</gene>
<feature type="region of interest" description="Disordered" evidence="1">
    <location>
        <begin position="1266"/>
        <end position="1335"/>
    </location>
</feature>
<keyword evidence="4" id="KW-1185">Reference proteome</keyword>
<organism evidence="3 4">
    <name type="scientific">Tanacetum coccineum</name>
    <dbReference type="NCBI Taxonomy" id="301880"/>
    <lineage>
        <taxon>Eukaryota</taxon>
        <taxon>Viridiplantae</taxon>
        <taxon>Streptophyta</taxon>
        <taxon>Embryophyta</taxon>
        <taxon>Tracheophyta</taxon>
        <taxon>Spermatophyta</taxon>
        <taxon>Magnoliopsida</taxon>
        <taxon>eudicotyledons</taxon>
        <taxon>Gunneridae</taxon>
        <taxon>Pentapetalae</taxon>
        <taxon>asterids</taxon>
        <taxon>campanulids</taxon>
        <taxon>Asterales</taxon>
        <taxon>Asteraceae</taxon>
        <taxon>Asteroideae</taxon>
        <taxon>Anthemideae</taxon>
        <taxon>Anthemidinae</taxon>
        <taxon>Tanacetum</taxon>
    </lineage>
</organism>
<evidence type="ECO:0000313" key="4">
    <source>
        <dbReference type="Proteomes" id="UP001151760"/>
    </source>
</evidence>
<reference evidence="3" key="1">
    <citation type="journal article" date="2022" name="Int. J. Mol. Sci.">
        <title>Draft Genome of Tanacetum Coccineum: Genomic Comparison of Closely Related Tanacetum-Family Plants.</title>
        <authorList>
            <person name="Yamashiro T."/>
            <person name="Shiraishi A."/>
            <person name="Nakayama K."/>
            <person name="Satake H."/>
        </authorList>
    </citation>
    <scope>NUCLEOTIDE SEQUENCE</scope>
</reference>
<name>A0ABQ4YGT0_9ASTR</name>
<feature type="compositionally biased region" description="Basic residues" evidence="1">
    <location>
        <begin position="1290"/>
        <end position="1302"/>
    </location>
</feature>
<feature type="region of interest" description="Disordered" evidence="1">
    <location>
        <begin position="221"/>
        <end position="247"/>
    </location>
</feature>
<dbReference type="PANTHER" id="PTHR11439">
    <property type="entry name" value="GAG-POL-RELATED RETROTRANSPOSON"/>
    <property type="match status" value="1"/>
</dbReference>
<feature type="compositionally biased region" description="Basic and acidic residues" evidence="1">
    <location>
        <begin position="388"/>
        <end position="418"/>
    </location>
</feature>
<dbReference type="PANTHER" id="PTHR11439:SF495">
    <property type="entry name" value="REVERSE TRANSCRIPTASE, RNA-DEPENDENT DNA POLYMERASE-RELATED"/>
    <property type="match status" value="1"/>
</dbReference>
<dbReference type="InterPro" id="IPR013103">
    <property type="entry name" value="RVT_2"/>
</dbReference>
<feature type="region of interest" description="Disordered" evidence="1">
    <location>
        <begin position="350"/>
        <end position="427"/>
    </location>
</feature>
<feature type="compositionally biased region" description="Basic and acidic residues" evidence="1">
    <location>
        <begin position="1303"/>
        <end position="1320"/>
    </location>
</feature>
<sequence length="1448" mass="164137">MMERELGGGYSFTKKKCFVCGSLSHLIKDCDYYEKKMVKEAEDKKQRVCNTGNMMAKPVWTNANRVNHANQFVPRLVQLNTGRPNINSVRSNVNTGRVNVNSVKPNVNTGRTNVNPVRPRVNTGSSNINTVRFRQPVPTRTSNSFSPKRPQVNPFNQRRQFSKSHSSVRRPFAKTTAQMSYFHAVKGNWGSAVKTSAGYNWKNSKPNSNCDSGPTFIRTLNAKGPQGRPKPEKAWEAHDQKTPTPQKVLPSLIGLKPTSDESNNGTKCCLASLMENLMVILSYWLPLNSKAYKVYNLATKRVEVNLHVNFLEDKPNVKGVGYRWMFDIDYLTDSMNYIPVSLENQANPHAGASEVTNSAGTSQTLSSNASEEKDEDVELIVVPSTVRNTEEKAESRKSSTNSKKEEILTELQQEKKASSTDTSEDNPKILAFRRELEEIALKHLGKVSENTTTSTPSVNTGSEPVNTGSFDPDDSPMPELEIFHKSETGIFDEASYDEEGVITDFNSLPTEIEVSPTPTLRIHNIHPKSQILGDPKSAVQTRSKVQQKSGAHALFSFIQKQQRNNHKDQQHCLFACFLSQEEPKKISEALQDGSWVQAMQEELNKRDERGVVVRNKARLMAQGYTQEEGIDYDEVFTPVARIKAIRLFLAFALFMGFLVFQMDVKSTFLYGTIDEEVYVLQPPGFVDLDHPKKVYKVVKALYGLHQAPRAWYATLSTFLEKHGYKRGTIDKTLFIKRDKKDIMLVQVYVDDIIFGSTKKSWCDEFEALMKSIFQMSSMGELTFFLGLQVKQNKAGIFISQDKYVAEILKKFDLVNVKTAITPMETKVAFSKDEEVVDVDVHLYKSMIGSLMYLTASRPDVMYAVCVCSRLQVTPKTSHLNAVKRIFKYLKGKPHLGLWYPRESPFDLEALFDSDYGGSNLDRKSITGGCQFLGRRLISWQCKKQTIVATSTTEVEYVAAANCYGQVFVPFQDISPNTLEAAKTLSRVASQKPKSIDKGRRYKIRKETQGKKIVTSLNFQEEVSIGAEGVNNAEGVNTGNIKVSTVSGQVSTDSINKSIPSPDKGQREGKAHMIIEEAPKKTKEQILQEKASLAEAIRLDTLEKDEEAKQVHLDSLLAQRIAEEEELNEQRKKRRAQVQFEAQHYAYEDWDLIRAKIEANAELSKSVPGSDLQGEDFAKRMVELVNQRKKHFAEERARVKRNKPMTQSQLRTYMMNYLKNHGTWKLPQLKNLSFEEVKEEFDKLVKQVESFAPINFEATKDSLKRFGEELQTKTSKRLKSDEAKDDEPTKKTGKRRKQMARKGLHTDLNKDDSEDSDKASEQDDSTSGNKIPINPVPVAMKSPSIVTYKIIKQGEKSVYQIVREDGTDIVYGMNRPEDEFEKVFWEYLKNIVHCLNLESMDIYMLIERKYPLSADVCKAMLDKKLQGGKPDEDCYNMLKMMEKQADIRK</sequence>
<dbReference type="Proteomes" id="UP001151760">
    <property type="component" value="Unassembled WGS sequence"/>
</dbReference>
<accession>A0ABQ4YGT0</accession>
<evidence type="ECO:0000256" key="1">
    <source>
        <dbReference type="SAM" id="MobiDB-lite"/>
    </source>
</evidence>
<comment type="caution">
    <text evidence="3">The sequence shown here is derived from an EMBL/GenBank/DDBJ whole genome shotgun (WGS) entry which is preliminary data.</text>
</comment>
<reference evidence="3" key="2">
    <citation type="submission" date="2022-01" db="EMBL/GenBank/DDBJ databases">
        <authorList>
            <person name="Yamashiro T."/>
            <person name="Shiraishi A."/>
            <person name="Satake H."/>
            <person name="Nakayama K."/>
        </authorList>
    </citation>
    <scope>NUCLEOTIDE SEQUENCE</scope>
</reference>
<dbReference type="InterPro" id="IPR043502">
    <property type="entry name" value="DNA/RNA_pol_sf"/>
</dbReference>
<evidence type="ECO:0000259" key="2">
    <source>
        <dbReference type="Pfam" id="PF07727"/>
    </source>
</evidence>
<dbReference type="CDD" id="cd09272">
    <property type="entry name" value="RNase_HI_RT_Ty1"/>
    <property type="match status" value="1"/>
</dbReference>
<feature type="compositionally biased region" description="Polar residues" evidence="1">
    <location>
        <begin position="98"/>
        <end position="115"/>
    </location>
</feature>
<dbReference type="SUPFAM" id="SSF56672">
    <property type="entry name" value="DNA/RNA polymerases"/>
    <property type="match status" value="1"/>
</dbReference>
<feature type="region of interest" description="Disordered" evidence="1">
    <location>
        <begin position="449"/>
        <end position="474"/>
    </location>
</feature>
<feature type="compositionally biased region" description="Basic and acidic residues" evidence="1">
    <location>
        <begin position="1277"/>
        <end position="1289"/>
    </location>
</feature>